<keyword evidence="2" id="KW-1185">Reference proteome</keyword>
<dbReference type="SUPFAM" id="SSF53056">
    <property type="entry name" value="beta-carbonic anhydrase, cab"/>
    <property type="match status" value="1"/>
</dbReference>
<reference evidence="1 2" key="1">
    <citation type="submission" date="2017-04" db="EMBL/GenBank/DDBJ databases">
        <authorList>
            <person name="Afonso C.L."/>
            <person name="Miller P.J."/>
            <person name="Scott M.A."/>
            <person name="Spackman E."/>
            <person name="Goraichik I."/>
            <person name="Dimitrov K.M."/>
            <person name="Suarez D.L."/>
            <person name="Swayne D.E."/>
        </authorList>
    </citation>
    <scope>NUCLEOTIDE SEQUENCE [LARGE SCALE GENOMIC DNA]</scope>
    <source>
        <strain evidence="1 2">DSM 22418</strain>
    </source>
</reference>
<dbReference type="Proteomes" id="UP000192980">
    <property type="component" value="Unassembled WGS sequence"/>
</dbReference>
<dbReference type="GO" id="GO:0008270">
    <property type="term" value="F:zinc ion binding"/>
    <property type="evidence" value="ECO:0007669"/>
    <property type="project" value="InterPro"/>
</dbReference>
<accession>A0A1X7I6M6</accession>
<dbReference type="AlphaFoldDB" id="A0A1X7I6M6"/>
<evidence type="ECO:0000313" key="1">
    <source>
        <dbReference type="EMBL" id="SMG10171.1"/>
    </source>
</evidence>
<dbReference type="InterPro" id="IPR036874">
    <property type="entry name" value="Carbonic_anhydrase_sf"/>
</dbReference>
<proteinExistence type="predicted"/>
<dbReference type="RefSeq" id="WP_085471385.1">
    <property type="nucleotide sequence ID" value="NZ_FXAU01000001.1"/>
</dbReference>
<sequence length="173" mass="20050">MCSNLSYPKDGYDVPQGNVLVLSCIDLRLTDNLQEFLNYDNLTNRYDLFALAGAALMTQRENPKLQGHFVTVSEEEKKKLHVWKDIWDMHLNISLDLHHIEDVYIVEHENCGAYKAYLTEAYLKKGEEKRHDEFAAALTTSIHATHPYLNVHTFYIDLRGNIKLLRTKKGVKK</sequence>
<dbReference type="GO" id="GO:0004089">
    <property type="term" value="F:carbonate dehydratase activity"/>
    <property type="evidence" value="ECO:0007669"/>
    <property type="project" value="InterPro"/>
</dbReference>
<evidence type="ECO:0000313" key="2">
    <source>
        <dbReference type="Proteomes" id="UP000192980"/>
    </source>
</evidence>
<dbReference type="Gene3D" id="3.40.1050.10">
    <property type="entry name" value="Carbonic anhydrase"/>
    <property type="match status" value="1"/>
</dbReference>
<gene>
    <name evidence="1" type="ORF">SAMN05660862_0514</name>
</gene>
<name>A0A1X7I6M6_9SPHI</name>
<evidence type="ECO:0008006" key="3">
    <source>
        <dbReference type="Google" id="ProtNLM"/>
    </source>
</evidence>
<dbReference type="STRING" id="561061.SAMN05660862_0514"/>
<dbReference type="EMBL" id="FXAU01000001">
    <property type="protein sequence ID" value="SMG10171.1"/>
    <property type="molecule type" value="Genomic_DNA"/>
</dbReference>
<protein>
    <recommendedName>
        <fullName evidence="3">Carbonic anhydrase</fullName>
    </recommendedName>
</protein>
<dbReference type="OrthoDB" id="288525at2"/>
<organism evidence="1 2">
    <name type="scientific">Sphingobacterium psychroaquaticum</name>
    <dbReference type="NCBI Taxonomy" id="561061"/>
    <lineage>
        <taxon>Bacteria</taxon>
        <taxon>Pseudomonadati</taxon>
        <taxon>Bacteroidota</taxon>
        <taxon>Sphingobacteriia</taxon>
        <taxon>Sphingobacteriales</taxon>
        <taxon>Sphingobacteriaceae</taxon>
        <taxon>Sphingobacterium</taxon>
    </lineage>
</organism>